<dbReference type="EMBL" id="BGZK01000812">
    <property type="protein sequence ID" value="GBP61362.1"/>
    <property type="molecule type" value="Genomic_DNA"/>
</dbReference>
<accession>A0A4C1XEF4</accession>
<sequence>MCCPTTSGDIISEPLTGVGLGDHLTFVAAPTHGQNAQIGYKEKPLHAETAQRVRVKASIIVFGCRLEVIEDPQLVSETEATVVFVVGSLKLGIVSVYYEDE</sequence>
<reference evidence="1 2" key="1">
    <citation type="journal article" date="2019" name="Commun. Biol.">
        <title>The bagworm genome reveals a unique fibroin gene that provides high tensile strength.</title>
        <authorList>
            <person name="Kono N."/>
            <person name="Nakamura H."/>
            <person name="Ohtoshi R."/>
            <person name="Tomita M."/>
            <person name="Numata K."/>
            <person name="Arakawa K."/>
        </authorList>
    </citation>
    <scope>NUCLEOTIDE SEQUENCE [LARGE SCALE GENOMIC DNA]</scope>
</reference>
<protein>
    <submittedName>
        <fullName evidence="1">Uncharacterized protein</fullName>
    </submittedName>
</protein>
<dbReference type="Proteomes" id="UP000299102">
    <property type="component" value="Unassembled WGS sequence"/>
</dbReference>
<keyword evidence="2" id="KW-1185">Reference proteome</keyword>
<organism evidence="1 2">
    <name type="scientific">Eumeta variegata</name>
    <name type="common">Bagworm moth</name>
    <name type="synonym">Eumeta japonica</name>
    <dbReference type="NCBI Taxonomy" id="151549"/>
    <lineage>
        <taxon>Eukaryota</taxon>
        <taxon>Metazoa</taxon>
        <taxon>Ecdysozoa</taxon>
        <taxon>Arthropoda</taxon>
        <taxon>Hexapoda</taxon>
        <taxon>Insecta</taxon>
        <taxon>Pterygota</taxon>
        <taxon>Neoptera</taxon>
        <taxon>Endopterygota</taxon>
        <taxon>Lepidoptera</taxon>
        <taxon>Glossata</taxon>
        <taxon>Ditrysia</taxon>
        <taxon>Tineoidea</taxon>
        <taxon>Psychidae</taxon>
        <taxon>Oiketicinae</taxon>
        <taxon>Eumeta</taxon>
    </lineage>
</organism>
<evidence type="ECO:0000313" key="2">
    <source>
        <dbReference type="Proteomes" id="UP000299102"/>
    </source>
</evidence>
<evidence type="ECO:0000313" key="1">
    <source>
        <dbReference type="EMBL" id="GBP61362.1"/>
    </source>
</evidence>
<dbReference type="OrthoDB" id="411871at2759"/>
<comment type="caution">
    <text evidence="1">The sequence shown here is derived from an EMBL/GenBank/DDBJ whole genome shotgun (WGS) entry which is preliminary data.</text>
</comment>
<gene>
    <name evidence="1" type="ORF">EVAR_50844_1</name>
</gene>
<name>A0A4C1XEF4_EUMVA</name>
<dbReference type="AlphaFoldDB" id="A0A4C1XEF4"/>
<proteinExistence type="predicted"/>